<accession>A0ABY4RXA0</accession>
<proteinExistence type="predicted"/>
<name>A0ABY4RXA0_9BACL</name>
<evidence type="ECO:0000313" key="2">
    <source>
        <dbReference type="Proteomes" id="UP001057134"/>
    </source>
</evidence>
<evidence type="ECO:0000313" key="1">
    <source>
        <dbReference type="EMBL" id="UQZ86470.1"/>
    </source>
</evidence>
<reference evidence="1" key="2">
    <citation type="journal article" date="2021" name="J Anim Sci Technol">
        <title>Complete genome sequence of Paenibacillus konkukensis sp. nov. SK3146 as a potential probiotic strain.</title>
        <authorList>
            <person name="Jung H.I."/>
            <person name="Park S."/>
            <person name="Niu K.M."/>
            <person name="Lee S.W."/>
            <person name="Kothari D."/>
            <person name="Yi K.J."/>
            <person name="Kim S.K."/>
        </authorList>
    </citation>
    <scope>NUCLEOTIDE SEQUENCE</scope>
    <source>
        <strain evidence="1">SK3146</strain>
    </source>
</reference>
<sequence>MKRAAIDRTGCSFAFHQLKVSFKTMSENFVKPAGDRMEMRRYIVAQNVGRPFPRRDRFQPGLPGHALLQG</sequence>
<organism evidence="1 2">
    <name type="scientific">Paenibacillus konkukensis</name>
    <dbReference type="NCBI Taxonomy" id="2020716"/>
    <lineage>
        <taxon>Bacteria</taxon>
        <taxon>Bacillati</taxon>
        <taxon>Bacillota</taxon>
        <taxon>Bacilli</taxon>
        <taxon>Bacillales</taxon>
        <taxon>Paenibacillaceae</taxon>
        <taxon>Paenibacillus</taxon>
    </lineage>
</organism>
<protein>
    <submittedName>
        <fullName evidence="1">Uncharacterized protein</fullName>
    </submittedName>
</protein>
<keyword evidence="2" id="KW-1185">Reference proteome</keyword>
<gene>
    <name evidence="1" type="ORF">SK3146_05763</name>
</gene>
<reference evidence="1" key="1">
    <citation type="submission" date="2018-02" db="EMBL/GenBank/DDBJ databases">
        <authorList>
            <person name="Kim S.-K."/>
            <person name="Jung H.-I."/>
            <person name="Lee S.-W."/>
        </authorList>
    </citation>
    <scope>NUCLEOTIDE SEQUENCE</scope>
    <source>
        <strain evidence="1">SK3146</strain>
    </source>
</reference>
<dbReference type="EMBL" id="CP027059">
    <property type="protein sequence ID" value="UQZ86470.1"/>
    <property type="molecule type" value="Genomic_DNA"/>
</dbReference>
<dbReference type="Proteomes" id="UP001057134">
    <property type="component" value="Chromosome"/>
</dbReference>